<dbReference type="EMBL" id="AVCK01000012">
    <property type="protein sequence ID" value="KFN46850.1"/>
    <property type="molecule type" value="Genomic_DNA"/>
</dbReference>
<dbReference type="PATRIC" id="fig|1384056.3.peg.775"/>
<proteinExistence type="predicted"/>
<dbReference type="Proteomes" id="UP000029393">
    <property type="component" value="Unassembled WGS sequence"/>
</dbReference>
<dbReference type="OrthoDB" id="9806005at2"/>
<dbReference type="STRING" id="1384056.N787_00725"/>
<evidence type="ECO:0000313" key="2">
    <source>
        <dbReference type="Proteomes" id="UP000029393"/>
    </source>
</evidence>
<dbReference type="PANTHER" id="PTHR41368:SF1">
    <property type="entry name" value="PROTEIN YGHO"/>
    <property type="match status" value="1"/>
</dbReference>
<evidence type="ECO:0000313" key="1">
    <source>
        <dbReference type="EMBL" id="KFN46850.1"/>
    </source>
</evidence>
<dbReference type="eggNOG" id="COG0456">
    <property type="taxonomic scope" value="Bacteria"/>
</dbReference>
<dbReference type="SUPFAM" id="SSF55729">
    <property type="entry name" value="Acyl-CoA N-acyltransferases (Nat)"/>
    <property type="match status" value="1"/>
</dbReference>
<keyword evidence="2" id="KW-1185">Reference proteome</keyword>
<name>A0A091BR96_9GAMM</name>
<organism evidence="1 2">
    <name type="scientific">Arenimonas metalli CF5-1</name>
    <dbReference type="NCBI Taxonomy" id="1384056"/>
    <lineage>
        <taxon>Bacteria</taxon>
        <taxon>Pseudomonadati</taxon>
        <taxon>Pseudomonadota</taxon>
        <taxon>Gammaproteobacteria</taxon>
        <taxon>Lysobacterales</taxon>
        <taxon>Lysobacteraceae</taxon>
        <taxon>Arenimonas</taxon>
    </lineage>
</organism>
<protein>
    <recommendedName>
        <fullName evidence="3">N-acetyltransferase domain-containing protein</fullName>
    </recommendedName>
</protein>
<evidence type="ECO:0008006" key="3">
    <source>
        <dbReference type="Google" id="ProtNLM"/>
    </source>
</evidence>
<dbReference type="Gene3D" id="3.40.630.30">
    <property type="match status" value="1"/>
</dbReference>
<accession>A0A091BR96</accession>
<gene>
    <name evidence="1" type="ORF">N787_00725</name>
</gene>
<reference evidence="1 2" key="1">
    <citation type="submission" date="2013-09" db="EMBL/GenBank/DDBJ databases">
        <title>Genome sequencing of Arenimonas metalli.</title>
        <authorList>
            <person name="Chen F."/>
            <person name="Wang G."/>
        </authorList>
    </citation>
    <scope>NUCLEOTIDE SEQUENCE [LARGE SCALE GENOMIC DNA]</scope>
    <source>
        <strain evidence="1 2">CF5-1</strain>
    </source>
</reference>
<dbReference type="RefSeq" id="WP_034210948.1">
    <property type="nucleotide sequence ID" value="NZ_AVCK01000012.1"/>
</dbReference>
<dbReference type="InterPro" id="IPR016181">
    <property type="entry name" value="Acyl_CoA_acyltransferase"/>
</dbReference>
<dbReference type="InterPro" id="IPR039968">
    <property type="entry name" value="BcerS-like"/>
</dbReference>
<sequence>MSAPGIVEGDFAAFFAAPFAVYGPDARISSPLEPDLRAALDPARNPLLQEGRARLTWFTAHRDGAVVGRVVASVHDASNRLHGWRRGSFGMLDCIDDVAVARALLDACAGWVAARGCDELMGSFNLTITQMIGTLTEGHEHAPYTYQDWSPPYLPGLLAACGFTPSYPMRTFEVDVAGVTEAALLGPRQQALLADPDWNFEPIRRWRLDDSLRAACAVLNDGFAENPMFVPLTEAEFLFASKGMALVMDPRLGCLARHRGEPVGVLLCLPDLNPMMHAMGYRIGWRAPCHFLRHRRPDRAAIVFYSVRRSHHALGVNGVMLHRLFAGLRAGGYAKLGVSWVSDGNAASLRQLEKLGARPLHRLHLFGKSLP</sequence>
<dbReference type="AlphaFoldDB" id="A0A091BR96"/>
<dbReference type="PANTHER" id="PTHR41368">
    <property type="entry name" value="PROTEIN YGHO"/>
    <property type="match status" value="1"/>
</dbReference>
<comment type="caution">
    <text evidence="1">The sequence shown here is derived from an EMBL/GenBank/DDBJ whole genome shotgun (WGS) entry which is preliminary data.</text>
</comment>